<dbReference type="InterPro" id="IPR053161">
    <property type="entry name" value="Ulvan_degrading_GH"/>
</dbReference>
<keyword evidence="3" id="KW-1185">Reference proteome</keyword>
<dbReference type="PANTHER" id="PTHR36848:SF2">
    <property type="entry name" value="SECRETED PROTEIN"/>
    <property type="match status" value="1"/>
</dbReference>
<sequence length="1066" mass="123188">MNRSSWIDPNNNIPTNQAAEHSVDQQSSVFIFDKLQNPPSMYRAIPFWSWNDDLDPQEIRRQVGEMKAAGLGGYIMHARAGLETPYMGERWMECIRAGIEEGQRLGMNVWCYDENGWPSGFADGVVPQLGLDYQQKWLKLEPLSTQDNRHTQDDHTIAWYRIENGQWVVLDEQYKEIAQYRAYYEVNPYYIDTLDTQVVQAFIESTYEKYHQQFATHFGQAIAGVFTDEPQYGRYQIPWSFTLEQQFQQTYGYSLLTELPLLFQEHQGYETFRYQFWQLVTRLFSQSFMKQIGDWCEQRNIRLTGHVVCEDHLTAQVGSVGDAMASYEYMQTPGIDWLGRGIDHPLTPKQVSSVAHQLGQKFVLSETFGCSGWNVSFADLKWIAEWQYVHGVNLMCQHLEGYSLRGIRKRDYPPSLYYQQPWWEEYHKFNDYFGRLSMLLAESDKHIDILLVHPIRSSWIAYNDQINTEGEQIHQDFVQISQWLCELQRSHDYGSESIIANHGRIQDRQLLIGQASYSLVILPPMTTIANTTLDLLLSWLEQGGQAIALGTLPILVDGQSDQRLLQLEQQVTVLKIDREMIADELDQRLSATIKLHQITPVVSSQQQTISLSAPNHSPILTQRSTLEKYDLYYIVNTNRTTSYTVEIEFPYQGHIEQIHLQTGDIDTVSNATSIASHSHTMNIKLTFAPAQSYLFRILPDERVTDLLPTVDLSLHSPAVVDDPYIVEIDANWQVTRSDLNSLTLDQCRLQIDGDEWSEPQPIIFLQDQLVNIGRAVEIGMCFEVQLQYEPQVSQDMYLVLEQPHHYRITINGTSVDHQDCGWWRDISFRKINIQNHLHKGINQIVLQRHFQNSQSTFDAVARAQVFESESNKLSYEAEIESIYILGEFDVHSLTPYQYATDSNDSLYTYGEFVLQEATYTAQTGDLTTQGLLFYAGNIQLQQSMTLPEYTSDQRIYFQWDRPDAVLSKLWLNEQEVHTFLWAPYEVEITPYVHSGENEVVIELYSSCRNLLGPHHHIRGELTMVGPDSFKDTPSWTDGDIDTEHIYTPRYCMVAFGLTSNPVISIL</sequence>
<gene>
    <name evidence="2" type="ORF">ACFSGI_08120</name>
</gene>
<name>A0ABW4UUX7_9BACL</name>
<evidence type="ECO:0000313" key="2">
    <source>
        <dbReference type="EMBL" id="MFD1989920.1"/>
    </source>
</evidence>
<organism evidence="2 3">
    <name type="scientific">Paenibacillus nicotianae</name>
    <dbReference type="NCBI Taxonomy" id="1526551"/>
    <lineage>
        <taxon>Bacteria</taxon>
        <taxon>Bacillati</taxon>
        <taxon>Bacillota</taxon>
        <taxon>Bacilli</taxon>
        <taxon>Bacillales</taxon>
        <taxon>Paenibacillaceae</taxon>
        <taxon>Paenibacillus</taxon>
    </lineage>
</organism>
<accession>A0ABW4UUX7</accession>
<dbReference type="PANTHER" id="PTHR36848">
    <property type="entry name" value="DNA-BINDING PROTEIN (PUTATIVE SECRETED PROTEIN)-RELATED"/>
    <property type="match status" value="1"/>
</dbReference>
<evidence type="ECO:0000256" key="1">
    <source>
        <dbReference type="SAM" id="MobiDB-lite"/>
    </source>
</evidence>
<dbReference type="RefSeq" id="WP_204823642.1">
    <property type="nucleotide sequence ID" value="NZ_JBHUGF010000010.1"/>
</dbReference>
<protein>
    <submittedName>
        <fullName evidence="2">Glycosyl hydrolase</fullName>
    </submittedName>
</protein>
<comment type="caution">
    <text evidence="2">The sequence shown here is derived from an EMBL/GenBank/DDBJ whole genome shotgun (WGS) entry which is preliminary data.</text>
</comment>
<dbReference type="SUPFAM" id="SSF49785">
    <property type="entry name" value="Galactose-binding domain-like"/>
    <property type="match status" value="1"/>
</dbReference>
<proteinExistence type="predicted"/>
<reference evidence="3" key="1">
    <citation type="journal article" date="2019" name="Int. J. Syst. Evol. Microbiol.">
        <title>The Global Catalogue of Microorganisms (GCM) 10K type strain sequencing project: providing services to taxonomists for standard genome sequencing and annotation.</title>
        <authorList>
            <consortium name="The Broad Institute Genomics Platform"/>
            <consortium name="The Broad Institute Genome Sequencing Center for Infectious Disease"/>
            <person name="Wu L."/>
            <person name="Ma J."/>
        </authorList>
    </citation>
    <scope>NUCLEOTIDE SEQUENCE [LARGE SCALE GENOMIC DNA]</scope>
    <source>
        <strain evidence="3">CGMCC 1.15067</strain>
    </source>
</reference>
<dbReference type="Proteomes" id="UP001597403">
    <property type="component" value="Unassembled WGS sequence"/>
</dbReference>
<dbReference type="GO" id="GO:0016787">
    <property type="term" value="F:hydrolase activity"/>
    <property type="evidence" value="ECO:0007669"/>
    <property type="project" value="UniProtKB-KW"/>
</dbReference>
<dbReference type="InterPro" id="IPR008979">
    <property type="entry name" value="Galactose-bd-like_sf"/>
</dbReference>
<evidence type="ECO:0000313" key="3">
    <source>
        <dbReference type="Proteomes" id="UP001597403"/>
    </source>
</evidence>
<keyword evidence="2" id="KW-0378">Hydrolase</keyword>
<dbReference type="EMBL" id="JBHUGF010000010">
    <property type="protein sequence ID" value="MFD1989920.1"/>
    <property type="molecule type" value="Genomic_DNA"/>
</dbReference>
<feature type="region of interest" description="Disordered" evidence="1">
    <location>
        <begin position="1"/>
        <end position="20"/>
    </location>
</feature>
<dbReference type="Gene3D" id="2.60.120.260">
    <property type="entry name" value="Galactose-binding domain-like"/>
    <property type="match status" value="1"/>
</dbReference>
<dbReference type="Pfam" id="PF17132">
    <property type="entry name" value="Glyco_hydro_106"/>
    <property type="match status" value="1"/>
</dbReference>